<evidence type="ECO:0000313" key="4">
    <source>
        <dbReference type="EMBL" id="MDT9599369.1"/>
    </source>
</evidence>
<comment type="caution">
    <text evidence="4">The sequence shown here is derived from an EMBL/GenBank/DDBJ whole genome shotgun (WGS) entry which is preliminary data.</text>
</comment>
<keyword evidence="2" id="KW-0812">Transmembrane</keyword>
<dbReference type="InterPro" id="IPR024572">
    <property type="entry name" value="RcnB"/>
</dbReference>
<gene>
    <name evidence="4" type="ORF">RQX22_10455</name>
</gene>
<sequence length="117" mass="13221">MKKLILAAAAASVAAIPAVPAAAAPFGHNDRGRYEQVRHNDDGQRTMKSSYRQSHRWSKGQRFDRRYARSYRMIDNPRAYRLRDAPRGYRWVRSDNDAVLVAITSGIVGAVLANMFN</sequence>
<keyword evidence="2" id="KW-1133">Transmembrane helix</keyword>
<accession>A0ABU3Q7J0</accession>
<feature type="signal peptide" evidence="3">
    <location>
        <begin position="1"/>
        <end position="23"/>
    </location>
</feature>
<dbReference type="Proteomes" id="UP001259572">
    <property type="component" value="Unassembled WGS sequence"/>
</dbReference>
<evidence type="ECO:0000256" key="1">
    <source>
        <dbReference type="SAM" id="MobiDB-lite"/>
    </source>
</evidence>
<organism evidence="4 5">
    <name type="scientific">Sphingosinicella rhizophila</name>
    <dbReference type="NCBI Taxonomy" id="3050082"/>
    <lineage>
        <taxon>Bacteria</taxon>
        <taxon>Pseudomonadati</taxon>
        <taxon>Pseudomonadota</taxon>
        <taxon>Alphaproteobacteria</taxon>
        <taxon>Sphingomonadales</taxon>
        <taxon>Sphingosinicellaceae</taxon>
        <taxon>Sphingosinicella</taxon>
    </lineage>
</organism>
<keyword evidence="5" id="KW-1185">Reference proteome</keyword>
<keyword evidence="2" id="KW-0472">Membrane</keyword>
<keyword evidence="3" id="KW-0732">Signal</keyword>
<dbReference type="Pfam" id="PF11776">
    <property type="entry name" value="RcnB"/>
    <property type="match status" value="1"/>
</dbReference>
<protein>
    <submittedName>
        <fullName evidence="4">RcnB family protein</fullName>
    </submittedName>
</protein>
<evidence type="ECO:0000256" key="2">
    <source>
        <dbReference type="SAM" id="Phobius"/>
    </source>
</evidence>
<evidence type="ECO:0000313" key="5">
    <source>
        <dbReference type="Proteomes" id="UP001259572"/>
    </source>
</evidence>
<proteinExistence type="predicted"/>
<feature type="region of interest" description="Disordered" evidence="1">
    <location>
        <begin position="39"/>
        <end position="58"/>
    </location>
</feature>
<dbReference type="EMBL" id="JAVUPU010000004">
    <property type="protein sequence ID" value="MDT9599369.1"/>
    <property type="molecule type" value="Genomic_DNA"/>
</dbReference>
<feature type="transmembrane region" description="Helical" evidence="2">
    <location>
        <begin position="98"/>
        <end position="116"/>
    </location>
</feature>
<reference evidence="4 5" key="1">
    <citation type="submission" date="2023-05" db="EMBL/GenBank/DDBJ databases">
        <authorList>
            <person name="Guo Y."/>
        </authorList>
    </citation>
    <scope>NUCLEOTIDE SEQUENCE [LARGE SCALE GENOMIC DNA]</scope>
    <source>
        <strain evidence="4 5">GR2756</strain>
    </source>
</reference>
<feature type="chain" id="PRO_5045843547" evidence="3">
    <location>
        <begin position="24"/>
        <end position="117"/>
    </location>
</feature>
<name>A0ABU3Q7J0_9SPHN</name>
<dbReference type="Gene3D" id="3.10.450.160">
    <property type="entry name" value="inner membrane protein cigr"/>
    <property type="match status" value="1"/>
</dbReference>
<dbReference type="RefSeq" id="WP_315726208.1">
    <property type="nucleotide sequence ID" value="NZ_JAVUPU010000004.1"/>
</dbReference>
<evidence type="ECO:0000256" key="3">
    <source>
        <dbReference type="SAM" id="SignalP"/>
    </source>
</evidence>